<evidence type="ECO:0000313" key="14">
    <source>
        <dbReference type="Proteomes" id="UP000199025"/>
    </source>
</evidence>
<dbReference type="CDD" id="cd16917">
    <property type="entry name" value="HATPase_UhpB-NarQ-NarX-like"/>
    <property type="match status" value="1"/>
</dbReference>
<dbReference type="InterPro" id="IPR036890">
    <property type="entry name" value="HATPase_C_sf"/>
</dbReference>
<keyword evidence="3" id="KW-0597">Phosphoprotein</keyword>
<feature type="domain" description="Histidine kinase/HSP90-like ATPase" evidence="11">
    <location>
        <begin position="316"/>
        <end position="409"/>
    </location>
</feature>
<evidence type="ECO:0000256" key="6">
    <source>
        <dbReference type="ARBA" id="ARBA00022777"/>
    </source>
</evidence>
<organism evidence="13 14">
    <name type="scientific">Amycolatopsis sacchari</name>
    <dbReference type="NCBI Taxonomy" id="115433"/>
    <lineage>
        <taxon>Bacteria</taxon>
        <taxon>Bacillati</taxon>
        <taxon>Actinomycetota</taxon>
        <taxon>Actinomycetes</taxon>
        <taxon>Pseudonocardiales</taxon>
        <taxon>Pseudonocardiaceae</taxon>
        <taxon>Amycolatopsis</taxon>
    </lineage>
</organism>
<dbReference type="PANTHER" id="PTHR24421:SF10">
    <property type="entry name" value="NITRATE_NITRITE SENSOR PROTEIN NARQ"/>
    <property type="match status" value="1"/>
</dbReference>
<evidence type="ECO:0000256" key="3">
    <source>
        <dbReference type="ARBA" id="ARBA00022553"/>
    </source>
</evidence>
<evidence type="ECO:0000256" key="8">
    <source>
        <dbReference type="ARBA" id="ARBA00023012"/>
    </source>
</evidence>
<dbReference type="Pfam" id="PF02518">
    <property type="entry name" value="HATPase_c"/>
    <property type="match status" value="1"/>
</dbReference>
<evidence type="ECO:0000256" key="4">
    <source>
        <dbReference type="ARBA" id="ARBA00022679"/>
    </source>
</evidence>
<keyword evidence="7" id="KW-0067">ATP-binding</keyword>
<evidence type="ECO:0000256" key="5">
    <source>
        <dbReference type="ARBA" id="ARBA00022741"/>
    </source>
</evidence>
<dbReference type="GO" id="GO:0016020">
    <property type="term" value="C:membrane"/>
    <property type="evidence" value="ECO:0007669"/>
    <property type="project" value="InterPro"/>
</dbReference>
<feature type="transmembrane region" description="Helical" evidence="10">
    <location>
        <begin position="107"/>
        <end position="125"/>
    </location>
</feature>
<proteinExistence type="predicted"/>
<gene>
    <name evidence="13" type="ORF">SAMN05421835_110151</name>
</gene>
<dbReference type="PANTHER" id="PTHR24421">
    <property type="entry name" value="NITRATE/NITRITE SENSOR PROTEIN NARX-RELATED"/>
    <property type="match status" value="1"/>
</dbReference>
<evidence type="ECO:0000256" key="1">
    <source>
        <dbReference type="ARBA" id="ARBA00000085"/>
    </source>
</evidence>
<evidence type="ECO:0000313" key="13">
    <source>
        <dbReference type="EMBL" id="SFJ90551.1"/>
    </source>
</evidence>
<dbReference type="SUPFAM" id="SSF55874">
    <property type="entry name" value="ATPase domain of HSP90 chaperone/DNA topoisomerase II/histidine kinase"/>
    <property type="match status" value="1"/>
</dbReference>
<feature type="transmembrane region" description="Helical" evidence="10">
    <location>
        <begin position="33"/>
        <end position="51"/>
    </location>
</feature>
<accession>A0A1I3V8V2</accession>
<feature type="transmembrane region" description="Helical" evidence="10">
    <location>
        <begin position="132"/>
        <end position="150"/>
    </location>
</feature>
<dbReference type="STRING" id="115433.SAMN05421835_110151"/>
<keyword evidence="10" id="KW-0472">Membrane</keyword>
<protein>
    <recommendedName>
        <fullName evidence="2">histidine kinase</fullName>
        <ecNumber evidence="2">2.7.13.3</ecNumber>
    </recommendedName>
</protein>
<keyword evidence="10" id="KW-0812">Transmembrane</keyword>
<dbReference type="GO" id="GO:0046983">
    <property type="term" value="F:protein dimerization activity"/>
    <property type="evidence" value="ECO:0007669"/>
    <property type="project" value="InterPro"/>
</dbReference>
<keyword evidence="8" id="KW-0902">Two-component regulatory system</keyword>
<sequence>MDGTTLSLGGPWGPGTGQEAAPREGARRLRQPWLWCSAILAIAAVVVLAGSPRVPNVLVASAVIVIAAAVVGLEPRARRGLEPCLGIAVVASVTATSAAGGTTNGGALAWLVVETAFMLVLLARAVRVLPPVRAAIGSLLAIVAVVSSTLRVTLLPRASPDAAQVTGLACSWFVLAAAATAVGLYLRHLDEVREHTVAAARREQRVQLAGEVHDWLAHEVTAIVLEAQATRIGSDSLEMVASLRRIEEAGVRALDSLDRTVRLLAAPSGSRHALPQGDGRADFAGIVERFARTSSARVELLTEEGVGDVPPEVAATAEQVLREALTNVRRHASSAALVRVAVHRCGAELVVTVDDDGDGRRARPRFGRRVSGGTGLPLLTGRVEALGGRLQAGRRERGGWAVRAVIPVRA</sequence>
<dbReference type="InterPro" id="IPR050482">
    <property type="entry name" value="Sensor_HK_TwoCompSys"/>
</dbReference>
<dbReference type="InterPro" id="IPR011712">
    <property type="entry name" value="Sig_transdc_His_kin_sub3_dim/P"/>
</dbReference>
<dbReference type="InterPro" id="IPR003594">
    <property type="entry name" value="HATPase_dom"/>
</dbReference>
<name>A0A1I3V8V2_9PSEU</name>
<feature type="transmembrane region" description="Helical" evidence="10">
    <location>
        <begin position="57"/>
        <end position="73"/>
    </location>
</feature>
<keyword evidence="14" id="KW-1185">Reference proteome</keyword>
<keyword evidence="10" id="KW-1133">Transmembrane helix</keyword>
<dbReference type="Gene3D" id="3.30.565.10">
    <property type="entry name" value="Histidine kinase-like ATPase, C-terminal domain"/>
    <property type="match status" value="1"/>
</dbReference>
<dbReference type="GO" id="GO:0000155">
    <property type="term" value="F:phosphorelay sensor kinase activity"/>
    <property type="evidence" value="ECO:0007669"/>
    <property type="project" value="InterPro"/>
</dbReference>
<dbReference type="Proteomes" id="UP000199025">
    <property type="component" value="Unassembled WGS sequence"/>
</dbReference>
<evidence type="ECO:0000256" key="10">
    <source>
        <dbReference type="SAM" id="Phobius"/>
    </source>
</evidence>
<keyword evidence="6 13" id="KW-0418">Kinase</keyword>
<evidence type="ECO:0000256" key="7">
    <source>
        <dbReference type="ARBA" id="ARBA00022840"/>
    </source>
</evidence>
<feature type="transmembrane region" description="Helical" evidence="10">
    <location>
        <begin position="162"/>
        <end position="186"/>
    </location>
</feature>
<evidence type="ECO:0000259" key="12">
    <source>
        <dbReference type="Pfam" id="PF07730"/>
    </source>
</evidence>
<dbReference type="Gene3D" id="1.20.5.1930">
    <property type="match status" value="1"/>
</dbReference>
<evidence type="ECO:0000256" key="9">
    <source>
        <dbReference type="SAM" id="MobiDB-lite"/>
    </source>
</evidence>
<evidence type="ECO:0000256" key="2">
    <source>
        <dbReference type="ARBA" id="ARBA00012438"/>
    </source>
</evidence>
<evidence type="ECO:0000259" key="11">
    <source>
        <dbReference type="Pfam" id="PF02518"/>
    </source>
</evidence>
<dbReference type="GO" id="GO:0005524">
    <property type="term" value="F:ATP binding"/>
    <property type="evidence" value="ECO:0007669"/>
    <property type="project" value="UniProtKB-KW"/>
</dbReference>
<dbReference type="AlphaFoldDB" id="A0A1I3V8V2"/>
<reference evidence="13 14" key="1">
    <citation type="submission" date="2016-10" db="EMBL/GenBank/DDBJ databases">
        <authorList>
            <person name="de Groot N.N."/>
        </authorList>
    </citation>
    <scope>NUCLEOTIDE SEQUENCE [LARGE SCALE GENOMIC DNA]</scope>
    <source>
        <strain evidence="13 14">DSM 44468</strain>
    </source>
</reference>
<feature type="region of interest" description="Disordered" evidence="9">
    <location>
        <begin position="1"/>
        <end position="23"/>
    </location>
</feature>
<keyword evidence="4" id="KW-0808">Transferase</keyword>
<comment type="catalytic activity">
    <reaction evidence="1">
        <text>ATP + protein L-histidine = ADP + protein N-phospho-L-histidine.</text>
        <dbReference type="EC" id="2.7.13.3"/>
    </reaction>
</comment>
<dbReference type="EC" id="2.7.13.3" evidence="2"/>
<feature type="transmembrane region" description="Helical" evidence="10">
    <location>
        <begin position="80"/>
        <end position="101"/>
    </location>
</feature>
<dbReference type="EMBL" id="FORP01000010">
    <property type="protein sequence ID" value="SFJ90551.1"/>
    <property type="molecule type" value="Genomic_DNA"/>
</dbReference>
<feature type="domain" description="Signal transduction histidine kinase subgroup 3 dimerisation and phosphoacceptor" evidence="12">
    <location>
        <begin position="205"/>
        <end position="267"/>
    </location>
</feature>
<keyword evidence="5" id="KW-0547">Nucleotide-binding</keyword>
<dbReference type="Pfam" id="PF07730">
    <property type="entry name" value="HisKA_3"/>
    <property type="match status" value="1"/>
</dbReference>